<sequence length="144" mass="15919">MRFIRLFFVIVLAIVLIGIALANRQDVTLNAFPANFGQYLEGSWSIQLPLFLVIFLAIAFGVVIGFIWEYLREAHIRRQSRQRATHVAQLEREVSTLRDSHAAPRDEVLAIVDRPKAGGAVNPPRPIASPSPAPGTTLPAPNAR</sequence>
<organism evidence="8 9">
    <name type="scientific">Paracoccus tegillarcae</name>
    <dbReference type="NCBI Taxonomy" id="1529068"/>
    <lineage>
        <taxon>Bacteria</taxon>
        <taxon>Pseudomonadati</taxon>
        <taxon>Pseudomonadota</taxon>
        <taxon>Alphaproteobacteria</taxon>
        <taxon>Rhodobacterales</taxon>
        <taxon>Paracoccaceae</taxon>
        <taxon>Paracoccus</taxon>
    </lineage>
</organism>
<dbReference type="GO" id="GO:0005886">
    <property type="term" value="C:plasma membrane"/>
    <property type="evidence" value="ECO:0007669"/>
    <property type="project" value="InterPro"/>
</dbReference>
<evidence type="ECO:0000313" key="9">
    <source>
        <dbReference type="Proteomes" id="UP000233742"/>
    </source>
</evidence>
<gene>
    <name evidence="8" type="ORF">CUV01_15525</name>
</gene>
<dbReference type="RefSeq" id="WP_101461265.1">
    <property type="nucleotide sequence ID" value="NZ_CP025408.1"/>
</dbReference>
<accession>A0A2K9EZ74</accession>
<evidence type="ECO:0000256" key="6">
    <source>
        <dbReference type="SAM" id="Phobius"/>
    </source>
</evidence>
<keyword evidence="3 6" id="KW-1133">Transmembrane helix</keyword>
<keyword evidence="1" id="KW-1003">Cell membrane</keyword>
<dbReference type="Pfam" id="PF06305">
    <property type="entry name" value="LapA_dom"/>
    <property type="match status" value="1"/>
</dbReference>
<feature type="compositionally biased region" description="Pro residues" evidence="5">
    <location>
        <begin position="123"/>
        <end position="133"/>
    </location>
</feature>
<evidence type="ECO:0000256" key="3">
    <source>
        <dbReference type="ARBA" id="ARBA00022989"/>
    </source>
</evidence>
<feature type="region of interest" description="Disordered" evidence="5">
    <location>
        <begin position="114"/>
        <end position="144"/>
    </location>
</feature>
<evidence type="ECO:0000313" key="8">
    <source>
        <dbReference type="EMBL" id="AUH34604.1"/>
    </source>
</evidence>
<dbReference type="Proteomes" id="UP000233742">
    <property type="component" value="Chromosome"/>
</dbReference>
<protein>
    <submittedName>
        <fullName evidence="8">DUF1049 domain-containing protein</fullName>
    </submittedName>
</protein>
<evidence type="ECO:0000256" key="4">
    <source>
        <dbReference type="ARBA" id="ARBA00023136"/>
    </source>
</evidence>
<feature type="domain" description="Lipopolysaccharide assembly protein A" evidence="7">
    <location>
        <begin position="23"/>
        <end position="94"/>
    </location>
</feature>
<dbReference type="KEGG" id="paro:CUV01_15525"/>
<dbReference type="OrthoDB" id="7689797at2"/>
<proteinExistence type="predicted"/>
<evidence type="ECO:0000256" key="5">
    <source>
        <dbReference type="SAM" id="MobiDB-lite"/>
    </source>
</evidence>
<name>A0A2K9EZ74_9RHOB</name>
<keyword evidence="4 6" id="KW-0472">Membrane</keyword>
<keyword evidence="2 6" id="KW-0812">Transmembrane</keyword>
<dbReference type="InterPro" id="IPR010445">
    <property type="entry name" value="LapA_dom"/>
</dbReference>
<evidence type="ECO:0000256" key="2">
    <source>
        <dbReference type="ARBA" id="ARBA00022692"/>
    </source>
</evidence>
<dbReference type="AlphaFoldDB" id="A0A2K9EZ74"/>
<keyword evidence="9" id="KW-1185">Reference proteome</keyword>
<evidence type="ECO:0000259" key="7">
    <source>
        <dbReference type="Pfam" id="PF06305"/>
    </source>
</evidence>
<dbReference type="EMBL" id="CP025408">
    <property type="protein sequence ID" value="AUH34604.1"/>
    <property type="molecule type" value="Genomic_DNA"/>
</dbReference>
<reference evidence="8 9" key="1">
    <citation type="submission" date="2017-12" db="EMBL/GenBank/DDBJ databases">
        <authorList>
            <person name="Hurst M.R.H."/>
        </authorList>
    </citation>
    <scope>NUCLEOTIDE SEQUENCE [LARGE SCALE GENOMIC DNA]</scope>
    <source>
        <strain evidence="8 9">BM15</strain>
    </source>
</reference>
<evidence type="ECO:0000256" key="1">
    <source>
        <dbReference type="ARBA" id="ARBA00022475"/>
    </source>
</evidence>
<feature type="transmembrane region" description="Helical" evidence="6">
    <location>
        <begin position="46"/>
        <end position="71"/>
    </location>
</feature>